<evidence type="ECO:0000313" key="2">
    <source>
        <dbReference type="EMBL" id="TGL56725.1"/>
    </source>
</evidence>
<dbReference type="EMBL" id="RQGD01000045">
    <property type="protein sequence ID" value="TGL56725.1"/>
    <property type="molecule type" value="Genomic_DNA"/>
</dbReference>
<protein>
    <recommendedName>
        <fullName evidence="4">Lipoprotein</fullName>
    </recommendedName>
</protein>
<feature type="signal peptide" evidence="1">
    <location>
        <begin position="1"/>
        <end position="21"/>
    </location>
</feature>
<proteinExistence type="predicted"/>
<evidence type="ECO:0000256" key="1">
    <source>
        <dbReference type="SAM" id="SignalP"/>
    </source>
</evidence>
<dbReference type="RefSeq" id="WP_135624943.1">
    <property type="nucleotide sequence ID" value="NZ_RQGD01000045.1"/>
</dbReference>
<evidence type="ECO:0008006" key="4">
    <source>
        <dbReference type="Google" id="ProtNLM"/>
    </source>
</evidence>
<dbReference type="Proteomes" id="UP000297693">
    <property type="component" value="Unassembled WGS sequence"/>
</dbReference>
<dbReference type="OrthoDB" id="332278at2"/>
<organism evidence="2 3">
    <name type="scientific">Leptospira ognonensis</name>
    <dbReference type="NCBI Taxonomy" id="2484945"/>
    <lineage>
        <taxon>Bacteria</taxon>
        <taxon>Pseudomonadati</taxon>
        <taxon>Spirochaetota</taxon>
        <taxon>Spirochaetia</taxon>
        <taxon>Leptospirales</taxon>
        <taxon>Leptospiraceae</taxon>
        <taxon>Leptospira</taxon>
    </lineage>
</organism>
<accession>A0A4V3JQQ7</accession>
<comment type="caution">
    <text evidence="2">The sequence shown here is derived from an EMBL/GenBank/DDBJ whole genome shotgun (WGS) entry which is preliminary data.</text>
</comment>
<dbReference type="AlphaFoldDB" id="A0A4V3JQQ7"/>
<feature type="chain" id="PRO_5020402740" description="Lipoprotein" evidence="1">
    <location>
        <begin position="22"/>
        <end position="90"/>
    </location>
</feature>
<name>A0A4V3JQQ7_9LEPT</name>
<evidence type="ECO:0000313" key="3">
    <source>
        <dbReference type="Proteomes" id="UP000297693"/>
    </source>
</evidence>
<keyword evidence="1" id="KW-0732">Signal</keyword>
<sequence length="90" mass="9838">MKIKLLILSMSFLLVNCFTFGKIGYAVPAATEMAELDQTPIAEHCATLITNMLEDGNAKLKAAGKEKYENIGLEFSTGFGKSCLQYKAIK</sequence>
<keyword evidence="3" id="KW-1185">Reference proteome</keyword>
<gene>
    <name evidence="2" type="ORF">EHQ58_16150</name>
</gene>
<reference evidence="2" key="1">
    <citation type="journal article" date="2019" name="PLoS Negl. Trop. Dis.">
        <title>Revisiting the worldwide diversity of Leptospira species in the environment.</title>
        <authorList>
            <person name="Vincent A.T."/>
            <person name="Schiettekatte O."/>
            <person name="Bourhy P."/>
            <person name="Veyrier F.J."/>
            <person name="Picardeau M."/>
        </authorList>
    </citation>
    <scope>NUCLEOTIDE SEQUENCE [LARGE SCALE GENOMIC DNA]</scope>
    <source>
        <strain evidence="2">201702476</strain>
    </source>
</reference>